<dbReference type="Proteomes" id="UP000014500">
    <property type="component" value="Unassembled WGS sequence"/>
</dbReference>
<dbReference type="Pfam" id="PF13516">
    <property type="entry name" value="LRR_6"/>
    <property type="match status" value="2"/>
</dbReference>
<dbReference type="EMBL" id="JH431866">
    <property type="status" value="NOT_ANNOTATED_CDS"/>
    <property type="molecule type" value="Genomic_DNA"/>
</dbReference>
<organism evidence="4 5">
    <name type="scientific">Strigamia maritima</name>
    <name type="common">European centipede</name>
    <name type="synonym">Geophilus maritimus</name>
    <dbReference type="NCBI Taxonomy" id="126957"/>
    <lineage>
        <taxon>Eukaryota</taxon>
        <taxon>Metazoa</taxon>
        <taxon>Ecdysozoa</taxon>
        <taxon>Arthropoda</taxon>
        <taxon>Myriapoda</taxon>
        <taxon>Chilopoda</taxon>
        <taxon>Pleurostigmophora</taxon>
        <taxon>Geophilomorpha</taxon>
        <taxon>Linotaeniidae</taxon>
        <taxon>Strigamia</taxon>
    </lineage>
</organism>
<feature type="domain" description="F-box" evidence="3">
    <location>
        <begin position="56"/>
        <end position="102"/>
    </location>
</feature>
<keyword evidence="1" id="KW-0833">Ubl conjugation pathway</keyword>
<dbReference type="InterPro" id="IPR032675">
    <property type="entry name" value="LRR_dom_sf"/>
</dbReference>
<protein>
    <recommendedName>
        <fullName evidence="3">F-box domain-containing protein</fullName>
    </recommendedName>
</protein>
<dbReference type="SMART" id="SM00367">
    <property type="entry name" value="LRR_CC"/>
    <property type="match status" value="3"/>
</dbReference>
<dbReference type="AlphaFoldDB" id="T1J5R1"/>
<sequence>MTKAKELGEMGLWPMNLDDDDSSDEYSDPNPTTRYHPSLNPSTSKGRKQPVIKMNTDIFPQIADEVMLNIFKWLPKSTLVRCAQVCKHWNRIAFDETLWRRVDLGGRILQPGVMNYVLNRGVQVLRLAQSTFLTPIFKRSVVSSQFQYLDLSIATIDVDSLEQILNACRQLKKLSLESCNINDKICFCVGANRHLTTLNLSMCEGITNNGLCAVLRGCTQLIDLNLAWTELDLPSLFCIANRLTATIKRLNLSGFRSVLTNEVVIKIIERCTQIEELDISDSQCITHDLLDSFQKLLKLNYLALSRCYSLRAAHFSLINVPCLRNLVIFGLFPEESIQALQLNLPNVIVNECLFSTIARPTVGNQCTSLWGIRLRA</sequence>
<dbReference type="SUPFAM" id="SSF81383">
    <property type="entry name" value="F-box domain"/>
    <property type="match status" value="1"/>
</dbReference>
<dbReference type="PhylomeDB" id="T1J5R1"/>
<dbReference type="OMA" id="CDFTADH"/>
<evidence type="ECO:0000313" key="4">
    <source>
        <dbReference type="EnsemblMetazoa" id="SMAR008965-PA"/>
    </source>
</evidence>
<feature type="compositionally biased region" description="Acidic residues" evidence="2">
    <location>
        <begin position="17"/>
        <end position="27"/>
    </location>
</feature>
<feature type="compositionally biased region" description="Polar residues" evidence="2">
    <location>
        <begin position="29"/>
        <end position="44"/>
    </location>
</feature>
<name>T1J5R1_STRMM</name>
<proteinExistence type="predicted"/>
<dbReference type="Pfam" id="PF12937">
    <property type="entry name" value="F-box-like"/>
    <property type="match status" value="1"/>
</dbReference>
<feature type="region of interest" description="Disordered" evidence="2">
    <location>
        <begin position="1"/>
        <end position="48"/>
    </location>
</feature>
<reference evidence="5" key="1">
    <citation type="submission" date="2011-05" db="EMBL/GenBank/DDBJ databases">
        <authorList>
            <person name="Richards S.R."/>
            <person name="Qu J."/>
            <person name="Jiang H."/>
            <person name="Jhangiani S.N."/>
            <person name="Agravi P."/>
            <person name="Goodspeed R."/>
            <person name="Gross S."/>
            <person name="Mandapat C."/>
            <person name="Jackson L."/>
            <person name="Mathew T."/>
            <person name="Pu L."/>
            <person name="Thornton R."/>
            <person name="Saada N."/>
            <person name="Wilczek-Boney K.B."/>
            <person name="Lee S."/>
            <person name="Kovar C."/>
            <person name="Wu Y."/>
            <person name="Scherer S.E."/>
            <person name="Worley K.C."/>
            <person name="Muzny D.M."/>
            <person name="Gibbs R."/>
        </authorList>
    </citation>
    <scope>NUCLEOTIDE SEQUENCE</scope>
    <source>
        <strain evidence="5">Brora</strain>
    </source>
</reference>
<keyword evidence="5" id="KW-1185">Reference proteome</keyword>
<dbReference type="InterPro" id="IPR001810">
    <property type="entry name" value="F-box_dom"/>
</dbReference>
<accession>T1J5R1</accession>
<dbReference type="PANTHER" id="PTHR38926">
    <property type="entry name" value="F-BOX DOMAIN CONTAINING PROTEIN, EXPRESSED"/>
    <property type="match status" value="1"/>
</dbReference>
<dbReference type="EnsemblMetazoa" id="SMAR008965-RA">
    <property type="protein sequence ID" value="SMAR008965-PA"/>
    <property type="gene ID" value="SMAR008965"/>
</dbReference>
<dbReference type="Gene3D" id="3.80.10.10">
    <property type="entry name" value="Ribonuclease Inhibitor"/>
    <property type="match status" value="1"/>
</dbReference>
<dbReference type="eggNOG" id="KOG2120">
    <property type="taxonomic scope" value="Eukaryota"/>
</dbReference>
<dbReference type="STRING" id="126957.T1J5R1"/>
<evidence type="ECO:0000259" key="3">
    <source>
        <dbReference type="PROSITE" id="PS50181"/>
    </source>
</evidence>
<evidence type="ECO:0000256" key="2">
    <source>
        <dbReference type="SAM" id="MobiDB-lite"/>
    </source>
</evidence>
<dbReference type="HOGENOM" id="CLU_032515_3_0_1"/>
<dbReference type="SUPFAM" id="SSF52047">
    <property type="entry name" value="RNI-like"/>
    <property type="match status" value="1"/>
</dbReference>
<evidence type="ECO:0000313" key="5">
    <source>
        <dbReference type="Proteomes" id="UP000014500"/>
    </source>
</evidence>
<dbReference type="PROSITE" id="PS50181">
    <property type="entry name" value="FBOX"/>
    <property type="match status" value="1"/>
</dbReference>
<evidence type="ECO:0000256" key="1">
    <source>
        <dbReference type="ARBA" id="ARBA00022786"/>
    </source>
</evidence>
<dbReference type="InterPro" id="IPR036047">
    <property type="entry name" value="F-box-like_dom_sf"/>
</dbReference>
<dbReference type="InterPro" id="IPR001611">
    <property type="entry name" value="Leu-rich_rpt"/>
</dbReference>
<dbReference type="InterPro" id="IPR006553">
    <property type="entry name" value="Leu-rich_rpt_Cys-con_subtyp"/>
</dbReference>
<reference evidence="4" key="2">
    <citation type="submission" date="2015-02" db="UniProtKB">
        <authorList>
            <consortium name="EnsemblMetazoa"/>
        </authorList>
    </citation>
    <scope>IDENTIFICATION</scope>
</reference>
<dbReference type="PANTHER" id="PTHR38926:SF5">
    <property type="entry name" value="F-BOX AND LEUCINE-RICH REPEAT PROTEIN 6"/>
    <property type="match status" value="1"/>
</dbReference>
<dbReference type="SMART" id="SM00256">
    <property type="entry name" value="FBOX"/>
    <property type="match status" value="1"/>
</dbReference>